<gene>
    <name evidence="5" type="ORF">DES41_1153</name>
</gene>
<keyword evidence="6" id="KW-1185">Reference proteome</keyword>
<protein>
    <submittedName>
        <fullName evidence="5">LacI family transcriptional regulator</fullName>
    </submittedName>
</protein>
<dbReference type="PROSITE" id="PS50932">
    <property type="entry name" value="HTH_LACI_2"/>
    <property type="match status" value="1"/>
</dbReference>
<dbReference type="SUPFAM" id="SSF47413">
    <property type="entry name" value="lambda repressor-like DNA-binding domains"/>
    <property type="match status" value="1"/>
</dbReference>
<evidence type="ECO:0000256" key="3">
    <source>
        <dbReference type="ARBA" id="ARBA00023163"/>
    </source>
</evidence>
<evidence type="ECO:0000313" key="5">
    <source>
        <dbReference type="EMBL" id="RCW64379.1"/>
    </source>
</evidence>
<dbReference type="InterPro" id="IPR000843">
    <property type="entry name" value="HTH_LacI"/>
</dbReference>
<dbReference type="Gene3D" id="1.10.260.40">
    <property type="entry name" value="lambda repressor-like DNA-binding domains"/>
    <property type="match status" value="1"/>
</dbReference>
<keyword evidence="3" id="KW-0804">Transcription</keyword>
<dbReference type="Pfam" id="PF13377">
    <property type="entry name" value="Peripla_BP_3"/>
    <property type="match status" value="1"/>
</dbReference>
<proteinExistence type="predicted"/>
<dbReference type="Pfam" id="PF00356">
    <property type="entry name" value="LacI"/>
    <property type="match status" value="1"/>
</dbReference>
<feature type="domain" description="HTH lacI-type" evidence="4">
    <location>
        <begin position="8"/>
        <end position="62"/>
    </location>
</feature>
<dbReference type="Gene3D" id="3.40.50.2300">
    <property type="match status" value="2"/>
</dbReference>
<dbReference type="Proteomes" id="UP000252884">
    <property type="component" value="Unassembled WGS sequence"/>
</dbReference>
<dbReference type="PRINTS" id="PR00036">
    <property type="entry name" value="HTHLACI"/>
</dbReference>
<reference evidence="5 6" key="1">
    <citation type="submission" date="2018-07" db="EMBL/GenBank/DDBJ databases">
        <title>Genomic Encyclopedia of Type Strains, Phase IV (KMG-IV): sequencing the most valuable type-strain genomes for metagenomic binning, comparative biology and taxonomic classification.</title>
        <authorList>
            <person name="Goeker M."/>
        </authorList>
    </citation>
    <scope>NUCLEOTIDE SEQUENCE [LARGE SCALE GENOMIC DNA]</scope>
    <source>
        <strain evidence="5 6">DSM 21634</strain>
    </source>
</reference>
<dbReference type="RefSeq" id="WP_245966022.1">
    <property type="nucleotide sequence ID" value="NZ_QPJK01000015.1"/>
</dbReference>
<dbReference type="GO" id="GO:0003700">
    <property type="term" value="F:DNA-binding transcription factor activity"/>
    <property type="evidence" value="ECO:0007669"/>
    <property type="project" value="TreeGrafter"/>
</dbReference>
<dbReference type="InterPro" id="IPR028082">
    <property type="entry name" value="Peripla_BP_I"/>
</dbReference>
<sequence>MNPGAKPFTIQDVARIAGVSAMTVSRALNTPQKVSPDTLERVREAVRRTNFVPNAMASGLRRARARLVAALLPTMVGPVFQEMVEALDLALHERGYQLMIGQSGYDATREDELLRAIVQRRPDGVVVTGVVRSEEGRRVLRASGIPVVETWELTPTPIDMLVGFSHPAIGAAVVDYLHARGHRHVAMVSAGDPRALTRVAAFTERAEALGMQTSLTAFTAAPSTMGAGRAGLAELLARAPGVTAVFCSSDMLALGAAIEARERGIAVPGQLAIVGMGDQSFAADAAPPLTTVRIDGTRIGRLAAEMMVARAEGQAPAAPVVDIGFSIVERAST</sequence>
<evidence type="ECO:0000259" key="4">
    <source>
        <dbReference type="PROSITE" id="PS50932"/>
    </source>
</evidence>
<keyword evidence="2" id="KW-0238">DNA-binding</keyword>
<keyword evidence="1" id="KW-0805">Transcription regulation</keyword>
<evidence type="ECO:0000313" key="6">
    <source>
        <dbReference type="Proteomes" id="UP000252884"/>
    </source>
</evidence>
<dbReference type="SMART" id="SM00354">
    <property type="entry name" value="HTH_LACI"/>
    <property type="match status" value="1"/>
</dbReference>
<dbReference type="CDD" id="cd01575">
    <property type="entry name" value="PBP1_GntR"/>
    <property type="match status" value="1"/>
</dbReference>
<organism evidence="5 6">
    <name type="scientific">Pseudorhodoferax soli</name>
    <dbReference type="NCBI Taxonomy" id="545864"/>
    <lineage>
        <taxon>Bacteria</taxon>
        <taxon>Pseudomonadati</taxon>
        <taxon>Pseudomonadota</taxon>
        <taxon>Betaproteobacteria</taxon>
        <taxon>Burkholderiales</taxon>
        <taxon>Comamonadaceae</taxon>
    </lineage>
</organism>
<accession>A0A368X9H4</accession>
<dbReference type="AlphaFoldDB" id="A0A368X9H4"/>
<dbReference type="InterPro" id="IPR046335">
    <property type="entry name" value="LacI/GalR-like_sensor"/>
</dbReference>
<dbReference type="GO" id="GO:0000976">
    <property type="term" value="F:transcription cis-regulatory region binding"/>
    <property type="evidence" value="ECO:0007669"/>
    <property type="project" value="TreeGrafter"/>
</dbReference>
<name>A0A368X9H4_9BURK</name>
<dbReference type="InterPro" id="IPR010982">
    <property type="entry name" value="Lambda_DNA-bd_dom_sf"/>
</dbReference>
<dbReference type="PANTHER" id="PTHR30146:SF33">
    <property type="entry name" value="TRANSCRIPTIONAL REGULATOR"/>
    <property type="match status" value="1"/>
</dbReference>
<evidence type="ECO:0000256" key="1">
    <source>
        <dbReference type="ARBA" id="ARBA00023015"/>
    </source>
</evidence>
<evidence type="ECO:0000256" key="2">
    <source>
        <dbReference type="ARBA" id="ARBA00023125"/>
    </source>
</evidence>
<dbReference type="SUPFAM" id="SSF53822">
    <property type="entry name" value="Periplasmic binding protein-like I"/>
    <property type="match status" value="1"/>
</dbReference>
<comment type="caution">
    <text evidence="5">The sequence shown here is derived from an EMBL/GenBank/DDBJ whole genome shotgun (WGS) entry which is preliminary data.</text>
</comment>
<dbReference type="CDD" id="cd01392">
    <property type="entry name" value="HTH_LacI"/>
    <property type="match status" value="1"/>
</dbReference>
<dbReference type="PANTHER" id="PTHR30146">
    <property type="entry name" value="LACI-RELATED TRANSCRIPTIONAL REPRESSOR"/>
    <property type="match status" value="1"/>
</dbReference>
<dbReference type="PROSITE" id="PS00356">
    <property type="entry name" value="HTH_LACI_1"/>
    <property type="match status" value="1"/>
</dbReference>
<dbReference type="EMBL" id="QPJK01000015">
    <property type="protein sequence ID" value="RCW64379.1"/>
    <property type="molecule type" value="Genomic_DNA"/>
</dbReference>